<accession>A0A078B466</accession>
<sequence>MKHQDHLSQKSYLINDMKYISIDQQKEWENQKIKEEAKRRLENSLQIERQYNDSQSYMKLKNEKSAFMRAQFIKLKLDNHIKKNQDRERKQFKLPNLDNIVSRNCNNIDKLMFDK</sequence>
<evidence type="ECO:0000313" key="1">
    <source>
        <dbReference type="EMBL" id="CDW89041.1"/>
    </source>
</evidence>
<protein>
    <submittedName>
        <fullName evidence="1">Uncharacterized protein</fullName>
    </submittedName>
</protein>
<reference evidence="1 2" key="1">
    <citation type="submission" date="2014-06" db="EMBL/GenBank/DDBJ databases">
        <authorList>
            <person name="Swart Estienne"/>
        </authorList>
    </citation>
    <scope>NUCLEOTIDE SEQUENCE [LARGE SCALE GENOMIC DNA]</scope>
    <source>
        <strain evidence="1 2">130c</strain>
    </source>
</reference>
<keyword evidence="2" id="KW-1185">Reference proteome</keyword>
<name>A0A078B466_STYLE</name>
<evidence type="ECO:0000313" key="2">
    <source>
        <dbReference type="Proteomes" id="UP000039865"/>
    </source>
</evidence>
<organism evidence="1 2">
    <name type="scientific">Stylonychia lemnae</name>
    <name type="common">Ciliate</name>
    <dbReference type="NCBI Taxonomy" id="5949"/>
    <lineage>
        <taxon>Eukaryota</taxon>
        <taxon>Sar</taxon>
        <taxon>Alveolata</taxon>
        <taxon>Ciliophora</taxon>
        <taxon>Intramacronucleata</taxon>
        <taxon>Spirotrichea</taxon>
        <taxon>Stichotrichia</taxon>
        <taxon>Sporadotrichida</taxon>
        <taxon>Oxytrichidae</taxon>
        <taxon>Stylonychinae</taxon>
        <taxon>Stylonychia</taxon>
    </lineage>
</organism>
<dbReference type="EMBL" id="CCKQ01017166">
    <property type="protein sequence ID" value="CDW89041.1"/>
    <property type="molecule type" value="Genomic_DNA"/>
</dbReference>
<dbReference type="InParanoid" id="A0A078B466"/>
<dbReference type="Proteomes" id="UP000039865">
    <property type="component" value="Unassembled WGS sequence"/>
</dbReference>
<gene>
    <name evidence="1" type="primary">Contig8237.g413</name>
    <name evidence="1" type="ORF">STYLEM_18169</name>
</gene>
<dbReference type="AlphaFoldDB" id="A0A078B466"/>
<proteinExistence type="predicted"/>